<dbReference type="EMBL" id="JBHSGP010000014">
    <property type="protein sequence ID" value="MFC4722400.1"/>
    <property type="molecule type" value="Genomic_DNA"/>
</dbReference>
<feature type="domain" description="Xylose isomerase-like TIM barrel" evidence="1">
    <location>
        <begin position="73"/>
        <end position="312"/>
    </location>
</feature>
<dbReference type="Proteomes" id="UP001595953">
    <property type="component" value="Unassembled WGS sequence"/>
</dbReference>
<evidence type="ECO:0000313" key="2">
    <source>
        <dbReference type="EMBL" id="MFC4722400.1"/>
    </source>
</evidence>
<dbReference type="RefSeq" id="WP_387962875.1">
    <property type="nucleotide sequence ID" value="NZ_JBHSGP010000014.1"/>
</dbReference>
<comment type="caution">
    <text evidence="2">The sequence shown here is derived from an EMBL/GenBank/DDBJ whole genome shotgun (WGS) entry which is preliminary data.</text>
</comment>
<keyword evidence="3" id="KW-1185">Reference proteome</keyword>
<dbReference type="SUPFAM" id="SSF51658">
    <property type="entry name" value="Xylose isomerase-like"/>
    <property type="match status" value="1"/>
</dbReference>
<sequence length="326" mass="36396">MTYSNTIKSIALKFVLSIFLLSLSCKESTKKEVAPETVEVEEVEPFFKLSLAQWSLHKYVNDQNGDPFLFAEMAKDMGFAGLEYVNHLYAKKIEELGFDKTIDSLKVISELHGMKNVLIMVDGEGDLADPDLEKRNTAVENHKKWVDAAQKLGCHSIRVNTFGTNDPKLWHTSVVDGLKKLSEYAATKNINVLCENHGWLSSDAPKLMAAIEAVNMPNCGTLPDFGNWCVKRKDGAQWGECEQVYEDKYEGIELMLPAAKAVSAKSYDFDEQGNETSLDYPRILELVKDAGYTGFIGVEYEGSRLDEKEGILATKALLLKSAKMTN</sequence>
<dbReference type="PANTHER" id="PTHR12110">
    <property type="entry name" value="HYDROXYPYRUVATE ISOMERASE"/>
    <property type="match status" value="1"/>
</dbReference>
<evidence type="ECO:0000313" key="3">
    <source>
        <dbReference type="Proteomes" id="UP001595953"/>
    </source>
</evidence>
<organism evidence="2 3">
    <name type="scientific">Geojedonia litorea</name>
    <dbReference type="NCBI Taxonomy" id="1268269"/>
    <lineage>
        <taxon>Bacteria</taxon>
        <taxon>Pseudomonadati</taxon>
        <taxon>Bacteroidota</taxon>
        <taxon>Flavobacteriia</taxon>
        <taxon>Flavobacteriales</taxon>
        <taxon>Flavobacteriaceae</taxon>
        <taxon>Geojedonia</taxon>
    </lineage>
</organism>
<dbReference type="InterPro" id="IPR013022">
    <property type="entry name" value="Xyl_isomerase-like_TIM-brl"/>
</dbReference>
<keyword evidence="2" id="KW-0413">Isomerase</keyword>
<dbReference type="Pfam" id="PF01261">
    <property type="entry name" value="AP_endonuc_2"/>
    <property type="match status" value="1"/>
</dbReference>
<gene>
    <name evidence="2" type="ORF">ACFO5O_08705</name>
</gene>
<accession>A0ABV9N4B4</accession>
<dbReference type="PANTHER" id="PTHR12110:SF53">
    <property type="entry name" value="BLR5974 PROTEIN"/>
    <property type="match status" value="1"/>
</dbReference>
<dbReference type="InterPro" id="IPR036237">
    <property type="entry name" value="Xyl_isomerase-like_sf"/>
</dbReference>
<evidence type="ECO:0000259" key="1">
    <source>
        <dbReference type="Pfam" id="PF01261"/>
    </source>
</evidence>
<dbReference type="GO" id="GO:0016853">
    <property type="term" value="F:isomerase activity"/>
    <property type="evidence" value="ECO:0007669"/>
    <property type="project" value="UniProtKB-KW"/>
</dbReference>
<reference evidence="3" key="1">
    <citation type="journal article" date="2019" name="Int. J. Syst. Evol. Microbiol.">
        <title>The Global Catalogue of Microorganisms (GCM) 10K type strain sequencing project: providing services to taxonomists for standard genome sequencing and annotation.</title>
        <authorList>
            <consortium name="The Broad Institute Genomics Platform"/>
            <consortium name="The Broad Institute Genome Sequencing Center for Infectious Disease"/>
            <person name="Wu L."/>
            <person name="Ma J."/>
        </authorList>
    </citation>
    <scope>NUCLEOTIDE SEQUENCE [LARGE SCALE GENOMIC DNA]</scope>
    <source>
        <strain evidence="3">CCUG 63682</strain>
    </source>
</reference>
<proteinExistence type="predicted"/>
<name>A0ABV9N4B4_9FLAO</name>
<dbReference type="InterPro" id="IPR050312">
    <property type="entry name" value="IolE/XylAMocC-like"/>
</dbReference>
<dbReference type="Gene3D" id="3.20.20.150">
    <property type="entry name" value="Divalent-metal-dependent TIM barrel enzymes"/>
    <property type="match status" value="1"/>
</dbReference>
<protein>
    <submittedName>
        <fullName evidence="2">Sugar phosphate isomerase/epimerase family protein</fullName>
    </submittedName>
</protein>